<gene>
    <name evidence="14" type="ORF">FQA47_020577</name>
</gene>
<dbReference type="GO" id="GO:0005886">
    <property type="term" value="C:plasma membrane"/>
    <property type="evidence" value="ECO:0007669"/>
    <property type="project" value="UniProtKB-SubCell"/>
</dbReference>
<dbReference type="AlphaFoldDB" id="A0A834CB60"/>
<dbReference type="PANTHER" id="PTHR24249:SF381">
    <property type="entry name" value="TRACE AMINE ASSOCIATED RECEPTOR 19P-RELATED"/>
    <property type="match status" value="1"/>
</dbReference>
<feature type="transmembrane region" description="Helical" evidence="12">
    <location>
        <begin position="26"/>
        <end position="50"/>
    </location>
</feature>
<keyword evidence="2" id="KW-1003">Cell membrane</keyword>
<evidence type="ECO:0000256" key="6">
    <source>
        <dbReference type="ARBA" id="ARBA00023136"/>
    </source>
</evidence>
<evidence type="ECO:0000259" key="13">
    <source>
        <dbReference type="PROSITE" id="PS50262"/>
    </source>
</evidence>
<feature type="transmembrane region" description="Helical" evidence="12">
    <location>
        <begin position="240"/>
        <end position="257"/>
    </location>
</feature>
<evidence type="ECO:0000256" key="4">
    <source>
        <dbReference type="ARBA" id="ARBA00022989"/>
    </source>
</evidence>
<comment type="subcellular location">
    <subcellularLocation>
        <location evidence="1">Cell membrane</location>
        <topology evidence="1">Multi-pass membrane protein</topology>
    </subcellularLocation>
</comment>
<feature type="domain" description="G-protein coupled receptors family 1 profile" evidence="13">
    <location>
        <begin position="42"/>
        <end position="318"/>
    </location>
</feature>
<dbReference type="Pfam" id="PF00001">
    <property type="entry name" value="7tm_1"/>
    <property type="match status" value="2"/>
</dbReference>
<feature type="transmembrane region" description="Helical" evidence="12">
    <location>
        <begin position="511"/>
        <end position="531"/>
    </location>
</feature>
<feature type="transmembrane region" description="Helical" evidence="12">
    <location>
        <begin position="62"/>
        <end position="85"/>
    </location>
</feature>
<keyword evidence="8 11" id="KW-0675">Receptor</keyword>
<feature type="transmembrane region" description="Helical" evidence="12">
    <location>
        <begin position="190"/>
        <end position="212"/>
    </location>
</feature>
<evidence type="ECO:0000256" key="8">
    <source>
        <dbReference type="ARBA" id="ARBA00023170"/>
    </source>
</evidence>
<evidence type="ECO:0000256" key="2">
    <source>
        <dbReference type="ARBA" id="ARBA00022475"/>
    </source>
</evidence>
<evidence type="ECO:0000256" key="5">
    <source>
        <dbReference type="ARBA" id="ARBA00023040"/>
    </source>
</evidence>
<evidence type="ECO:0000256" key="7">
    <source>
        <dbReference type="ARBA" id="ARBA00023157"/>
    </source>
</evidence>
<dbReference type="PRINTS" id="PR00237">
    <property type="entry name" value="GPCRRHODOPSN"/>
</dbReference>
<feature type="transmembrane region" description="Helical" evidence="12">
    <location>
        <begin position="411"/>
        <end position="430"/>
    </location>
</feature>
<evidence type="ECO:0000256" key="12">
    <source>
        <dbReference type="SAM" id="Phobius"/>
    </source>
</evidence>
<evidence type="ECO:0000256" key="10">
    <source>
        <dbReference type="ARBA" id="ARBA00023224"/>
    </source>
</evidence>
<feature type="transmembrane region" description="Helical" evidence="12">
    <location>
        <begin position="297"/>
        <end position="321"/>
    </location>
</feature>
<evidence type="ECO:0000256" key="1">
    <source>
        <dbReference type="ARBA" id="ARBA00004651"/>
    </source>
</evidence>
<keyword evidence="4 12" id="KW-1133">Transmembrane helix</keyword>
<feature type="transmembrane region" description="Helical" evidence="12">
    <location>
        <begin position="97"/>
        <end position="119"/>
    </location>
</feature>
<feature type="domain" description="G-protein coupled receptors family 1 profile" evidence="13">
    <location>
        <begin position="313"/>
        <end position="564"/>
    </location>
</feature>
<proteinExistence type="inferred from homology"/>
<dbReference type="GO" id="GO:0001594">
    <property type="term" value="F:trace-amine receptor activity"/>
    <property type="evidence" value="ECO:0007669"/>
    <property type="project" value="TreeGrafter"/>
</dbReference>
<feature type="transmembrane region" description="Helical" evidence="12">
    <location>
        <begin position="140"/>
        <end position="159"/>
    </location>
</feature>
<evidence type="ECO:0000256" key="3">
    <source>
        <dbReference type="ARBA" id="ARBA00022692"/>
    </source>
</evidence>
<comment type="similarity">
    <text evidence="11">Belongs to the G-protein coupled receptor 1 family.</text>
</comment>
<keyword evidence="10 11" id="KW-0807">Transducer</keyword>
<comment type="caution">
    <text evidence="14">The sequence shown here is derived from an EMBL/GenBank/DDBJ whole genome shotgun (WGS) entry which is preliminary data.</text>
</comment>
<keyword evidence="9" id="KW-0325">Glycoprotein</keyword>
<name>A0A834CB60_ORYME</name>
<evidence type="ECO:0000313" key="15">
    <source>
        <dbReference type="Proteomes" id="UP000646548"/>
    </source>
</evidence>
<reference evidence="14" key="1">
    <citation type="journal article" name="BMC Genomics">
        <title>Long-read sequencing and de novo genome assembly of marine medaka (Oryzias melastigma).</title>
        <authorList>
            <person name="Liang P."/>
            <person name="Saqib H.S.A."/>
            <person name="Ni X."/>
            <person name="Shen Y."/>
        </authorList>
    </citation>
    <scope>NUCLEOTIDE SEQUENCE</scope>
    <source>
        <strain evidence="14">Bigg-433</strain>
    </source>
</reference>
<keyword evidence="5 11" id="KW-0297">G-protein coupled receptor</keyword>
<dbReference type="EMBL" id="WKFB01000430">
    <property type="protein sequence ID" value="KAF6723341.1"/>
    <property type="molecule type" value="Genomic_DNA"/>
</dbReference>
<dbReference type="InterPro" id="IPR000276">
    <property type="entry name" value="GPCR_Rhodpsn"/>
</dbReference>
<evidence type="ECO:0000256" key="11">
    <source>
        <dbReference type="RuleBase" id="RU000688"/>
    </source>
</evidence>
<dbReference type="InterPro" id="IPR050569">
    <property type="entry name" value="TAAR"/>
</dbReference>
<feature type="transmembrane region" description="Helical" evidence="12">
    <location>
        <begin position="368"/>
        <end position="390"/>
    </location>
</feature>
<dbReference type="FunFam" id="1.20.1070.10:FF:000030">
    <property type="entry name" value="trace amine-associated receptor 1"/>
    <property type="match status" value="1"/>
</dbReference>
<keyword evidence="7" id="KW-1015">Disulfide bond</keyword>
<protein>
    <submittedName>
        <fullName evidence="14">Trace amine-associated receptor 13c</fullName>
    </submittedName>
</protein>
<dbReference type="PANTHER" id="PTHR24249">
    <property type="entry name" value="HISTAMINE RECEPTOR-RELATED G-PROTEIN COUPLED RECEPTOR"/>
    <property type="match status" value="1"/>
</dbReference>
<evidence type="ECO:0000313" key="14">
    <source>
        <dbReference type="EMBL" id="KAF6723341.1"/>
    </source>
</evidence>
<dbReference type="SUPFAM" id="SSF81321">
    <property type="entry name" value="Family A G protein-coupled receptor-like"/>
    <property type="match status" value="2"/>
</dbReference>
<dbReference type="CDD" id="cd15055">
    <property type="entry name" value="7tmA_TAARs"/>
    <property type="match status" value="1"/>
</dbReference>
<feature type="transmembrane region" description="Helical" evidence="12">
    <location>
        <begin position="333"/>
        <end position="356"/>
    </location>
</feature>
<sequence length="594" mass="64667">MEGGDLCFPAINGSCHKQKRSPSFTLLASVLLSFLSVLTAVLNLLLIISISHFRQLHTPTNLLLLSLAVADFCVGLLLLFQIPLLDGCWYLGDVMCVFYYILVVVTTCASIGTMVLISVDRYVAICYPLHYPAKITPKRAGVGVLLCWSCSLLYDILMMKDNLKQPGRFSSCSGDCVVHLSPASHVVDQVVSFFVPIAVIAVLYGRVFVVAVSHGRALRSQVAAGPRKNRAMVRKSEMKAAGTLGVVVFVFILSLSFKHSASAADPSSALTMEGGDLCFPAINGSCPKQKRSPSFTLLASVLLSFLSVLTAVLNLLLIISISHFRQLHTPTNLLLLSLAVADFCVGLLLLFQIPLLDGCWYLGDVMCVFYYILVVVTTCASIGTMVLISVDRYVAICYPLHYPAKITPKRAGVGVVLCWSCSLLYDILMMKDNLKQPGRFSSCSGDCVVHLSPASHVVDQVVSFFVPIAVIAVLYGRVFVVAVSQGRALRSQVAAGPRKNRAMVRKSEMKAAGTLGVVVFVFILCLFPSYSASLTGQETLIDAVSAAFMFFLAFFNSCLNPIIYAFFYPWFRKSIKLIMTLGVLKADSRDANLM</sequence>
<dbReference type="Gene3D" id="1.20.1070.10">
    <property type="entry name" value="Rhodopsin 7-helix transmembrane proteins"/>
    <property type="match status" value="2"/>
</dbReference>
<accession>A0A834CB60</accession>
<evidence type="ECO:0000256" key="9">
    <source>
        <dbReference type="ARBA" id="ARBA00023180"/>
    </source>
</evidence>
<feature type="transmembrane region" description="Helical" evidence="12">
    <location>
        <begin position="461"/>
        <end position="483"/>
    </location>
</feature>
<organism evidence="14 15">
    <name type="scientific">Oryzias melastigma</name>
    <name type="common">Marine medaka</name>
    <dbReference type="NCBI Taxonomy" id="30732"/>
    <lineage>
        <taxon>Eukaryota</taxon>
        <taxon>Metazoa</taxon>
        <taxon>Chordata</taxon>
        <taxon>Craniata</taxon>
        <taxon>Vertebrata</taxon>
        <taxon>Euteleostomi</taxon>
        <taxon>Actinopterygii</taxon>
        <taxon>Neopterygii</taxon>
        <taxon>Teleostei</taxon>
        <taxon>Neoteleostei</taxon>
        <taxon>Acanthomorphata</taxon>
        <taxon>Ovalentaria</taxon>
        <taxon>Atherinomorphae</taxon>
        <taxon>Beloniformes</taxon>
        <taxon>Adrianichthyidae</taxon>
        <taxon>Oryziinae</taxon>
        <taxon>Oryzias</taxon>
    </lineage>
</organism>
<dbReference type="PROSITE" id="PS50262">
    <property type="entry name" value="G_PROTEIN_RECEP_F1_2"/>
    <property type="match status" value="2"/>
</dbReference>
<dbReference type="SMART" id="SM01381">
    <property type="entry name" value="7TM_GPCR_Srsx"/>
    <property type="match status" value="1"/>
</dbReference>
<dbReference type="Proteomes" id="UP000646548">
    <property type="component" value="Unassembled WGS sequence"/>
</dbReference>
<keyword evidence="6 12" id="KW-0472">Membrane</keyword>
<feature type="transmembrane region" description="Helical" evidence="12">
    <location>
        <begin position="543"/>
        <end position="567"/>
    </location>
</feature>
<dbReference type="InterPro" id="IPR017452">
    <property type="entry name" value="GPCR_Rhodpsn_7TM"/>
</dbReference>
<keyword evidence="3 11" id="KW-0812">Transmembrane</keyword>
<dbReference type="PROSITE" id="PS00237">
    <property type="entry name" value="G_PROTEIN_RECEP_F1_1"/>
    <property type="match status" value="1"/>
</dbReference>